<dbReference type="AlphaFoldDB" id="A0A382ABN5"/>
<accession>A0A382ABN5</accession>
<proteinExistence type="predicted"/>
<reference evidence="1" key="1">
    <citation type="submission" date="2018-05" db="EMBL/GenBank/DDBJ databases">
        <authorList>
            <person name="Lanie J.A."/>
            <person name="Ng W.-L."/>
            <person name="Kazmierczak K.M."/>
            <person name="Andrzejewski T.M."/>
            <person name="Davidsen T.M."/>
            <person name="Wayne K.J."/>
            <person name="Tettelin H."/>
            <person name="Glass J.I."/>
            <person name="Rusch D."/>
            <person name="Podicherti R."/>
            <person name="Tsui H.-C.T."/>
            <person name="Winkler M.E."/>
        </authorList>
    </citation>
    <scope>NUCLEOTIDE SEQUENCE</scope>
</reference>
<gene>
    <name evidence="1" type="ORF">METZ01_LOCUS151346</name>
</gene>
<dbReference type="EMBL" id="UINC01024579">
    <property type="protein sequence ID" value="SVA98492.1"/>
    <property type="molecule type" value="Genomic_DNA"/>
</dbReference>
<name>A0A382ABN5_9ZZZZ</name>
<organism evidence="1">
    <name type="scientific">marine metagenome</name>
    <dbReference type="NCBI Taxonomy" id="408172"/>
    <lineage>
        <taxon>unclassified sequences</taxon>
        <taxon>metagenomes</taxon>
        <taxon>ecological metagenomes</taxon>
    </lineage>
</organism>
<protein>
    <submittedName>
        <fullName evidence="1">Uncharacterized protein</fullName>
    </submittedName>
</protein>
<evidence type="ECO:0000313" key="1">
    <source>
        <dbReference type="EMBL" id="SVA98492.1"/>
    </source>
</evidence>
<sequence length="196" mass="23046">MLWFKENIYLPATEVFDREDPEPLFDPYNFIMQALVADRGIFHSLKQIDPGEAIERLATLFPHASRFGGIDILNSISKKLLEAIVQSNIWHKMNAYHYCYLYDTLAGVVEEYNYSDLDQRVRSYPEMMGTDIDFNEFLNKYFVNTAFLINLERYNEMGRQDKLQLGLDDDCLFGVINRLTPTEEEINLIILEKYPY</sequence>